<dbReference type="Gene3D" id="2.40.70.10">
    <property type="entry name" value="Acid Proteases"/>
    <property type="match status" value="1"/>
</dbReference>
<dbReference type="InterPro" id="IPR021109">
    <property type="entry name" value="Peptidase_aspartic_dom_sf"/>
</dbReference>
<organism evidence="1 2">
    <name type="scientific">Gossypium hirsutum</name>
    <name type="common">Upland cotton</name>
    <name type="synonym">Gossypium mexicanum</name>
    <dbReference type="NCBI Taxonomy" id="3635"/>
    <lineage>
        <taxon>Eukaryota</taxon>
        <taxon>Viridiplantae</taxon>
        <taxon>Streptophyta</taxon>
        <taxon>Embryophyta</taxon>
        <taxon>Tracheophyta</taxon>
        <taxon>Spermatophyta</taxon>
        <taxon>Magnoliopsida</taxon>
        <taxon>eudicotyledons</taxon>
        <taxon>Gunneridae</taxon>
        <taxon>Pentapetalae</taxon>
        <taxon>rosids</taxon>
        <taxon>malvids</taxon>
        <taxon>Malvales</taxon>
        <taxon>Malvaceae</taxon>
        <taxon>Malvoideae</taxon>
        <taxon>Gossypium</taxon>
    </lineage>
</organism>
<dbReference type="RefSeq" id="XP_040963895.1">
    <property type="nucleotide sequence ID" value="XM_041107961.1"/>
</dbReference>
<protein>
    <submittedName>
        <fullName evidence="2">Uncharacterized protein</fullName>
    </submittedName>
</protein>
<reference evidence="1" key="1">
    <citation type="journal article" date="2020" name="Nat. Genet.">
        <title>Genomic diversifications of five Gossypium allopolyploid species and their impact on cotton improvement.</title>
        <authorList>
            <person name="Chen Z.J."/>
            <person name="Sreedasyam A."/>
            <person name="Ando A."/>
            <person name="Song Q."/>
            <person name="De Santiago L.M."/>
            <person name="Hulse-Kemp A.M."/>
            <person name="Ding M."/>
            <person name="Ye W."/>
            <person name="Kirkbride R.C."/>
            <person name="Jenkins J."/>
            <person name="Plott C."/>
            <person name="Lovell J."/>
            <person name="Lin Y.M."/>
            <person name="Vaughn R."/>
            <person name="Liu B."/>
            <person name="Simpson S."/>
            <person name="Scheffler B.E."/>
            <person name="Wen L."/>
            <person name="Saski C.A."/>
            <person name="Grover C.E."/>
            <person name="Hu G."/>
            <person name="Conover J.L."/>
            <person name="Carlson J.W."/>
            <person name="Shu S."/>
            <person name="Boston L.B."/>
            <person name="Williams M."/>
            <person name="Peterson D.G."/>
            <person name="McGee K."/>
            <person name="Jones D.C."/>
            <person name="Wendel J.F."/>
            <person name="Stelly D.M."/>
            <person name="Grimwood J."/>
            <person name="Schmutz J."/>
        </authorList>
    </citation>
    <scope>NUCLEOTIDE SEQUENCE [LARGE SCALE GENOMIC DNA]</scope>
    <source>
        <strain evidence="1">cv. TM-1</strain>
    </source>
</reference>
<sequence length="153" mass="16848">MEASSSDPLATLEALVWEYMTRTEDIVQGNSSSIRELLSKKKKLSDIETIALTEGCSALLTNQLPLKMKGPGSFTIPCSFGNHYLRKALCNLGANINLMPLSTFKKLGIGHMKLAAVTLQLVYRSLAHPEGKIKDILVHVDKFVFPADFIILD</sequence>
<name>A0ABM3BA10_GOSHI</name>
<gene>
    <name evidence="2" type="primary">LOC107941821</name>
</gene>
<proteinExistence type="predicted"/>
<dbReference type="Proteomes" id="UP000818029">
    <property type="component" value="Chromosome D12"/>
</dbReference>
<reference evidence="2" key="2">
    <citation type="submission" date="2025-08" db="UniProtKB">
        <authorList>
            <consortium name="RefSeq"/>
        </authorList>
    </citation>
    <scope>IDENTIFICATION</scope>
</reference>
<evidence type="ECO:0000313" key="2">
    <source>
        <dbReference type="RefSeq" id="XP_040963895.1"/>
    </source>
</evidence>
<dbReference type="GeneID" id="107941821"/>
<dbReference type="CDD" id="cd00303">
    <property type="entry name" value="retropepsin_like"/>
    <property type="match status" value="1"/>
</dbReference>
<accession>A0ABM3BA10</accession>
<dbReference type="PANTHER" id="PTHR33067">
    <property type="entry name" value="RNA-DIRECTED DNA POLYMERASE-RELATED"/>
    <property type="match status" value="1"/>
</dbReference>
<dbReference type="PANTHER" id="PTHR33067:SF39">
    <property type="entry name" value="TRANSCRIPTION FACTOR INTERACTOR AND REGULATOR CCHC(ZN) FAMILY"/>
    <property type="match status" value="1"/>
</dbReference>
<keyword evidence="1" id="KW-1185">Reference proteome</keyword>
<evidence type="ECO:0000313" key="1">
    <source>
        <dbReference type="Proteomes" id="UP000818029"/>
    </source>
</evidence>